<name>A0A6J5NPZ0_9CAUD</name>
<dbReference type="EMBL" id="LR796692">
    <property type="protein sequence ID" value="CAB4159836.1"/>
    <property type="molecule type" value="Genomic_DNA"/>
</dbReference>
<accession>A0A6J5NPZ0</accession>
<protein>
    <submittedName>
        <fullName evidence="1">Uncharacterized protein</fullName>
    </submittedName>
</protein>
<gene>
    <name evidence="1" type="ORF">UFOVP722_1</name>
</gene>
<sequence>SAWLWIEIERELGYTVSQAADKMSQGSLDVITCMLYKAAKAQGHTKLPSQQAWVTNEFETFEVVEESPKEN</sequence>
<reference evidence="1" key="1">
    <citation type="submission" date="2020-04" db="EMBL/GenBank/DDBJ databases">
        <authorList>
            <person name="Chiriac C."/>
            <person name="Salcher M."/>
            <person name="Ghai R."/>
            <person name="Kavagutti S V."/>
        </authorList>
    </citation>
    <scope>NUCLEOTIDE SEQUENCE</scope>
</reference>
<evidence type="ECO:0000313" key="1">
    <source>
        <dbReference type="EMBL" id="CAB4159836.1"/>
    </source>
</evidence>
<feature type="non-terminal residue" evidence="1">
    <location>
        <position position="1"/>
    </location>
</feature>
<proteinExistence type="predicted"/>
<organism evidence="1">
    <name type="scientific">uncultured Caudovirales phage</name>
    <dbReference type="NCBI Taxonomy" id="2100421"/>
    <lineage>
        <taxon>Viruses</taxon>
        <taxon>Duplodnaviria</taxon>
        <taxon>Heunggongvirae</taxon>
        <taxon>Uroviricota</taxon>
        <taxon>Caudoviricetes</taxon>
        <taxon>Peduoviridae</taxon>
        <taxon>Maltschvirus</taxon>
        <taxon>Maltschvirus maltsch</taxon>
    </lineage>
</organism>